<dbReference type="RefSeq" id="WP_345195442.1">
    <property type="nucleotide sequence ID" value="NZ_BAABFL010000135.1"/>
</dbReference>
<evidence type="ECO:0000313" key="8">
    <source>
        <dbReference type="EMBL" id="GAA4649559.1"/>
    </source>
</evidence>
<dbReference type="InterPro" id="IPR013324">
    <property type="entry name" value="RNA_pol_sigma_r3/r4-like"/>
</dbReference>
<reference evidence="9" key="1">
    <citation type="journal article" date="2019" name="Int. J. Syst. Evol. Microbiol.">
        <title>The Global Catalogue of Microorganisms (GCM) 10K type strain sequencing project: providing services to taxonomists for standard genome sequencing and annotation.</title>
        <authorList>
            <consortium name="The Broad Institute Genomics Platform"/>
            <consortium name="The Broad Institute Genome Sequencing Center for Infectious Disease"/>
            <person name="Wu L."/>
            <person name="Ma J."/>
        </authorList>
    </citation>
    <scope>NUCLEOTIDE SEQUENCE [LARGE SCALE GENOMIC DNA]</scope>
    <source>
        <strain evidence="9">JCM 17805</strain>
    </source>
</reference>
<protein>
    <recommendedName>
        <fullName evidence="5">RNA polymerase sigma factor</fullName>
    </recommendedName>
</protein>
<name>A0ABP8V2C1_9GAMM</name>
<evidence type="ECO:0000313" key="9">
    <source>
        <dbReference type="Proteomes" id="UP001500604"/>
    </source>
</evidence>
<dbReference type="NCBIfam" id="TIGR02937">
    <property type="entry name" value="sigma70-ECF"/>
    <property type="match status" value="1"/>
</dbReference>
<dbReference type="Gene3D" id="1.20.140.160">
    <property type="match status" value="1"/>
</dbReference>
<comment type="caution">
    <text evidence="8">The sequence shown here is derived from an EMBL/GenBank/DDBJ whole genome shotgun (WGS) entry which is preliminary data.</text>
</comment>
<dbReference type="EMBL" id="BAABFL010000135">
    <property type="protein sequence ID" value="GAA4649559.1"/>
    <property type="molecule type" value="Genomic_DNA"/>
</dbReference>
<dbReference type="Pfam" id="PF04539">
    <property type="entry name" value="Sigma70_r3"/>
    <property type="match status" value="1"/>
</dbReference>
<evidence type="ECO:0000256" key="1">
    <source>
        <dbReference type="ARBA" id="ARBA00023015"/>
    </source>
</evidence>
<sequence>MSRDDGEPPMKAEDQSEAVNKYRNIQESGVNALVRKHMGLVRKIAYHLAGSLGHSTPVEDLIQSGVVGLLEAAGRYDQSTNVAFEYFARPRIRGAMVDLVREGDWRPRRIREESQKITRAIAAVEARLGRPATDRDIAEELEMELQDYQHMLMNTHGARLLSLESLEESSEPGREDTPVDVDFLKASCGKALADAIGQMPEREQQLLNLYYVHEMNMKEIALILGITESRVCQLHRQGVLKLRSYMESWRST</sequence>
<dbReference type="InterPro" id="IPR014284">
    <property type="entry name" value="RNA_pol_sigma-70_dom"/>
</dbReference>
<proteinExistence type="inferred from homology"/>
<dbReference type="InterPro" id="IPR007624">
    <property type="entry name" value="RNA_pol_sigma70_r3"/>
</dbReference>
<evidence type="ECO:0000256" key="4">
    <source>
        <dbReference type="ARBA" id="ARBA00023163"/>
    </source>
</evidence>
<evidence type="ECO:0000256" key="2">
    <source>
        <dbReference type="ARBA" id="ARBA00023082"/>
    </source>
</evidence>
<dbReference type="PROSITE" id="PS00716">
    <property type="entry name" value="SIGMA70_2"/>
    <property type="match status" value="1"/>
</dbReference>
<dbReference type="InterPro" id="IPR007630">
    <property type="entry name" value="RNA_pol_sigma70_r4"/>
</dbReference>
<dbReference type="InterPro" id="IPR000943">
    <property type="entry name" value="RNA_pol_sigma70"/>
</dbReference>
<dbReference type="PRINTS" id="PR00046">
    <property type="entry name" value="SIGMA70FCT"/>
</dbReference>
<dbReference type="Gene3D" id="1.10.1740.10">
    <property type="match status" value="1"/>
</dbReference>
<keyword evidence="1 5" id="KW-0805">Transcription regulation</keyword>
<dbReference type="InterPro" id="IPR012845">
    <property type="entry name" value="RNA_pol_sigma_FliA_WhiG"/>
</dbReference>
<keyword evidence="2 5" id="KW-0731">Sigma factor</keyword>
<dbReference type="PANTHER" id="PTHR30385:SF7">
    <property type="entry name" value="RNA POLYMERASE SIGMA FACTOR FLIA"/>
    <property type="match status" value="1"/>
</dbReference>
<evidence type="ECO:0000256" key="3">
    <source>
        <dbReference type="ARBA" id="ARBA00023125"/>
    </source>
</evidence>
<dbReference type="Pfam" id="PF04542">
    <property type="entry name" value="Sigma70_r2"/>
    <property type="match status" value="1"/>
</dbReference>
<dbReference type="NCBIfam" id="TIGR02479">
    <property type="entry name" value="FliA_WhiG"/>
    <property type="match status" value="1"/>
</dbReference>
<keyword evidence="4 5" id="KW-0804">Transcription</keyword>
<keyword evidence="9" id="KW-1185">Reference proteome</keyword>
<dbReference type="Pfam" id="PF04545">
    <property type="entry name" value="Sigma70_r4"/>
    <property type="match status" value="1"/>
</dbReference>
<feature type="domain" description="RNA polymerase sigma-70" evidence="7">
    <location>
        <begin position="216"/>
        <end position="242"/>
    </location>
</feature>
<organism evidence="8 9">
    <name type="scientific">Kistimonas scapharcae</name>
    <dbReference type="NCBI Taxonomy" id="1036133"/>
    <lineage>
        <taxon>Bacteria</taxon>
        <taxon>Pseudomonadati</taxon>
        <taxon>Pseudomonadota</taxon>
        <taxon>Gammaproteobacteria</taxon>
        <taxon>Oceanospirillales</taxon>
        <taxon>Endozoicomonadaceae</taxon>
        <taxon>Kistimonas</taxon>
    </lineage>
</organism>
<evidence type="ECO:0000256" key="5">
    <source>
        <dbReference type="RuleBase" id="RU362124"/>
    </source>
</evidence>
<dbReference type="SUPFAM" id="SSF88946">
    <property type="entry name" value="Sigma2 domain of RNA polymerase sigma factors"/>
    <property type="match status" value="1"/>
</dbReference>
<comment type="similarity">
    <text evidence="5">Belongs to the sigma-70 factor family.</text>
</comment>
<dbReference type="InterPro" id="IPR013325">
    <property type="entry name" value="RNA_pol_sigma_r2"/>
</dbReference>
<evidence type="ECO:0000259" key="7">
    <source>
        <dbReference type="PROSITE" id="PS00716"/>
    </source>
</evidence>
<dbReference type="SUPFAM" id="SSF88659">
    <property type="entry name" value="Sigma3 and sigma4 domains of RNA polymerase sigma factors"/>
    <property type="match status" value="2"/>
</dbReference>
<dbReference type="Proteomes" id="UP001500604">
    <property type="component" value="Unassembled WGS sequence"/>
</dbReference>
<gene>
    <name evidence="8" type="primary">fliA_1</name>
    <name evidence="8" type="ORF">GCM10023116_18330</name>
</gene>
<dbReference type="CDD" id="cd06171">
    <property type="entry name" value="Sigma70_r4"/>
    <property type="match status" value="1"/>
</dbReference>
<dbReference type="NCBIfam" id="NF005413">
    <property type="entry name" value="PRK06986.1"/>
    <property type="match status" value="1"/>
</dbReference>
<accession>A0ABP8V2C1</accession>
<dbReference type="PROSITE" id="PS00715">
    <property type="entry name" value="SIGMA70_1"/>
    <property type="match status" value="1"/>
</dbReference>
<comment type="function">
    <text evidence="5">Sigma factors are initiation factors that promote the attachment of RNA polymerase to specific initiation sites and are then released.</text>
</comment>
<evidence type="ECO:0000259" key="6">
    <source>
        <dbReference type="PROSITE" id="PS00715"/>
    </source>
</evidence>
<dbReference type="InterPro" id="IPR007627">
    <property type="entry name" value="RNA_pol_sigma70_r2"/>
</dbReference>
<feature type="domain" description="RNA polymerase sigma-70" evidence="6">
    <location>
        <begin position="60"/>
        <end position="73"/>
    </location>
</feature>
<dbReference type="PANTHER" id="PTHR30385">
    <property type="entry name" value="SIGMA FACTOR F FLAGELLAR"/>
    <property type="match status" value="1"/>
</dbReference>
<keyword evidence="3 5" id="KW-0238">DNA-binding</keyword>